<protein>
    <recommendedName>
        <fullName evidence="18">Cytochrome P450 306a1</fullName>
    </recommendedName>
</protein>
<evidence type="ECO:0000256" key="6">
    <source>
        <dbReference type="ARBA" id="ARBA00022617"/>
    </source>
</evidence>
<evidence type="ECO:0000256" key="7">
    <source>
        <dbReference type="ARBA" id="ARBA00022723"/>
    </source>
</evidence>
<keyword evidence="17" id="KW-1185">Reference proteome</keyword>
<evidence type="ECO:0000256" key="10">
    <source>
        <dbReference type="ARBA" id="ARBA00023002"/>
    </source>
</evidence>
<evidence type="ECO:0000256" key="2">
    <source>
        <dbReference type="ARBA" id="ARBA00003690"/>
    </source>
</evidence>
<dbReference type="GO" id="GO:0005789">
    <property type="term" value="C:endoplasmic reticulum membrane"/>
    <property type="evidence" value="ECO:0007669"/>
    <property type="project" value="UniProtKB-SubCell"/>
</dbReference>
<evidence type="ECO:0000313" key="16">
    <source>
        <dbReference type="EMBL" id="CAH0109539.1"/>
    </source>
</evidence>
<evidence type="ECO:0000256" key="13">
    <source>
        <dbReference type="ARBA" id="ARBA00023136"/>
    </source>
</evidence>
<sequence>MGDQVQEKEEEAHSVTGWAAWLSTVVLLGFALLWLRRQGNLLHRLPPGPLGLPFLGYLPWIDSLAPYETFANLGRRYGPIYSLKLGDMLAVFISDPQLIRQAFSRPVFSGRAPLYLTHGIMKGHGLICAEGESWREHRRFVMNVMKQLGMAGRQGASLMESRVMDRVLEFIQGLKCDQMKSTGEEEGVDLVPGLRHCIGNIINGVVFGRTYAADDPTWIWLQHLLDEGVKQVAVAGPINFLPVLRFLPKYRHIMSFILDGQSETHRHYQEIIDQRQLNLFNNADNNQDYTSVVDAYLLEMKRRRQFNGDDDVGTFTIIQLYHVLADLFGAGTDTALTTIKWIVLYMILYPDVQSRIHEEIDRVLLVGDGQLDQGRIPCFATDAERMPWTEATICEVQRIKTILPLGVPHGTLDDCELAGYLIPKGAMVVPVWWAMNRDATLWPEPLEFRPERFLIVDQQNHEEENDVKKWTFFKPDHFMPFQSGRRMCIGDDLGRTLIFLFTVTLLQHFRLSFPPKFKDYEQGKFPQPDYGFTLVPHPFPVALHPR</sequence>
<dbReference type="GO" id="GO:0016712">
    <property type="term" value="F:oxidoreductase activity, acting on paired donors, with incorporation or reduction of molecular oxygen, reduced flavin or flavoprotein as one donor, and incorporation of one atom of oxygen"/>
    <property type="evidence" value="ECO:0007669"/>
    <property type="project" value="TreeGrafter"/>
</dbReference>
<evidence type="ECO:0000256" key="4">
    <source>
        <dbReference type="ARBA" id="ARBA00004406"/>
    </source>
</evidence>
<keyword evidence="9" id="KW-0492">Microsome</keyword>
<keyword evidence="7 14" id="KW-0479">Metal-binding</keyword>
<dbReference type="GO" id="GO:0008395">
    <property type="term" value="F:steroid hydroxylase activity"/>
    <property type="evidence" value="ECO:0007669"/>
    <property type="project" value="TreeGrafter"/>
</dbReference>
<evidence type="ECO:0000256" key="9">
    <source>
        <dbReference type="ARBA" id="ARBA00022848"/>
    </source>
</evidence>
<dbReference type="InterPro" id="IPR001128">
    <property type="entry name" value="Cyt_P450"/>
</dbReference>
<dbReference type="PRINTS" id="PR00385">
    <property type="entry name" value="P450"/>
</dbReference>
<organism evidence="16 17">
    <name type="scientific">Daphnia galeata</name>
    <dbReference type="NCBI Taxonomy" id="27404"/>
    <lineage>
        <taxon>Eukaryota</taxon>
        <taxon>Metazoa</taxon>
        <taxon>Ecdysozoa</taxon>
        <taxon>Arthropoda</taxon>
        <taxon>Crustacea</taxon>
        <taxon>Branchiopoda</taxon>
        <taxon>Diplostraca</taxon>
        <taxon>Cladocera</taxon>
        <taxon>Anomopoda</taxon>
        <taxon>Daphniidae</taxon>
        <taxon>Daphnia</taxon>
    </lineage>
</organism>
<feature type="transmembrane region" description="Helical" evidence="15">
    <location>
        <begin position="18"/>
        <end position="35"/>
    </location>
</feature>
<evidence type="ECO:0000313" key="17">
    <source>
        <dbReference type="Proteomes" id="UP000789390"/>
    </source>
</evidence>
<dbReference type="PANTHER" id="PTHR24300">
    <property type="entry name" value="CYTOCHROME P450 508A4-RELATED"/>
    <property type="match status" value="1"/>
</dbReference>
<dbReference type="GO" id="GO:0005506">
    <property type="term" value="F:iron ion binding"/>
    <property type="evidence" value="ECO:0007669"/>
    <property type="project" value="InterPro"/>
</dbReference>
<dbReference type="EMBL" id="CAKKLH010000292">
    <property type="protein sequence ID" value="CAH0109539.1"/>
    <property type="molecule type" value="Genomic_DNA"/>
</dbReference>
<keyword evidence="10" id="KW-0560">Oxidoreductase</keyword>
<dbReference type="Proteomes" id="UP000789390">
    <property type="component" value="Unassembled WGS sequence"/>
</dbReference>
<evidence type="ECO:0000256" key="15">
    <source>
        <dbReference type="SAM" id="Phobius"/>
    </source>
</evidence>
<dbReference type="PANTHER" id="PTHR24300:SF403">
    <property type="entry name" value="CYTOCHROME P450 306A1"/>
    <property type="match status" value="1"/>
</dbReference>
<comment type="similarity">
    <text evidence="5">Belongs to the cytochrome P450 family.</text>
</comment>
<dbReference type="Gene3D" id="1.10.630.10">
    <property type="entry name" value="Cytochrome P450"/>
    <property type="match status" value="1"/>
</dbReference>
<accession>A0A8J2RU48</accession>
<dbReference type="GO" id="GO:0006082">
    <property type="term" value="P:organic acid metabolic process"/>
    <property type="evidence" value="ECO:0007669"/>
    <property type="project" value="TreeGrafter"/>
</dbReference>
<keyword evidence="15" id="KW-0812">Transmembrane</keyword>
<evidence type="ECO:0000256" key="11">
    <source>
        <dbReference type="ARBA" id="ARBA00023004"/>
    </source>
</evidence>
<dbReference type="InterPro" id="IPR036396">
    <property type="entry name" value="Cyt_P450_sf"/>
</dbReference>
<proteinExistence type="inferred from homology"/>
<dbReference type="PRINTS" id="PR00463">
    <property type="entry name" value="EP450I"/>
</dbReference>
<reference evidence="16" key="1">
    <citation type="submission" date="2021-11" db="EMBL/GenBank/DDBJ databases">
        <authorList>
            <person name="Schell T."/>
        </authorList>
    </citation>
    <scope>NUCLEOTIDE SEQUENCE</scope>
    <source>
        <strain evidence="16">M5</strain>
    </source>
</reference>
<evidence type="ECO:0000256" key="3">
    <source>
        <dbReference type="ARBA" id="ARBA00004174"/>
    </source>
</evidence>
<feature type="binding site" description="axial binding residue" evidence="14">
    <location>
        <position position="488"/>
    </location>
    <ligand>
        <name>heme</name>
        <dbReference type="ChEBI" id="CHEBI:30413"/>
    </ligand>
    <ligandPart>
        <name>Fe</name>
        <dbReference type="ChEBI" id="CHEBI:18248"/>
    </ligandPart>
</feature>
<evidence type="ECO:0000256" key="14">
    <source>
        <dbReference type="PIRSR" id="PIRSR602401-1"/>
    </source>
</evidence>
<dbReference type="FunFam" id="1.10.630.10:FF:000238">
    <property type="entry name" value="Cytochrome P450 2A6"/>
    <property type="match status" value="1"/>
</dbReference>
<dbReference type="InterPro" id="IPR050182">
    <property type="entry name" value="Cytochrome_P450_fam2"/>
</dbReference>
<evidence type="ECO:0000256" key="8">
    <source>
        <dbReference type="ARBA" id="ARBA00022824"/>
    </source>
</evidence>
<keyword evidence="11 14" id="KW-0408">Iron</keyword>
<gene>
    <name evidence="16" type="ORF">DGAL_LOCUS13019</name>
</gene>
<evidence type="ECO:0008006" key="18">
    <source>
        <dbReference type="Google" id="ProtNLM"/>
    </source>
</evidence>
<dbReference type="SUPFAM" id="SSF48264">
    <property type="entry name" value="Cytochrome P450"/>
    <property type="match status" value="1"/>
</dbReference>
<comment type="cofactor">
    <cofactor evidence="1 14">
        <name>heme</name>
        <dbReference type="ChEBI" id="CHEBI:30413"/>
    </cofactor>
</comment>
<keyword evidence="15" id="KW-1133">Transmembrane helix</keyword>
<dbReference type="AlphaFoldDB" id="A0A8J2RU48"/>
<dbReference type="InterPro" id="IPR002401">
    <property type="entry name" value="Cyt_P450_E_grp-I"/>
</dbReference>
<name>A0A8J2RU48_9CRUS</name>
<keyword evidence="13 15" id="KW-0472">Membrane</keyword>
<keyword evidence="8" id="KW-0256">Endoplasmic reticulum</keyword>
<keyword evidence="6 14" id="KW-0349">Heme</keyword>
<evidence type="ECO:0000256" key="1">
    <source>
        <dbReference type="ARBA" id="ARBA00001971"/>
    </source>
</evidence>
<dbReference type="GO" id="GO:0020037">
    <property type="term" value="F:heme binding"/>
    <property type="evidence" value="ECO:0007669"/>
    <property type="project" value="InterPro"/>
</dbReference>
<comment type="subcellular location">
    <subcellularLocation>
        <location evidence="4">Endoplasmic reticulum membrane</location>
        <topology evidence="4">Peripheral membrane protein</topology>
    </subcellularLocation>
    <subcellularLocation>
        <location evidence="3">Microsome membrane</location>
        <topology evidence="3">Peripheral membrane protein</topology>
    </subcellularLocation>
</comment>
<keyword evidence="12" id="KW-0503">Monooxygenase</keyword>
<dbReference type="Pfam" id="PF00067">
    <property type="entry name" value="p450"/>
    <property type="match status" value="1"/>
</dbReference>
<dbReference type="OrthoDB" id="1844152at2759"/>
<comment type="caution">
    <text evidence="16">The sequence shown here is derived from an EMBL/GenBank/DDBJ whole genome shotgun (WGS) entry which is preliminary data.</text>
</comment>
<evidence type="ECO:0000256" key="12">
    <source>
        <dbReference type="ARBA" id="ARBA00023033"/>
    </source>
</evidence>
<evidence type="ECO:0000256" key="5">
    <source>
        <dbReference type="ARBA" id="ARBA00010617"/>
    </source>
</evidence>
<dbReference type="GO" id="GO:0006805">
    <property type="term" value="P:xenobiotic metabolic process"/>
    <property type="evidence" value="ECO:0007669"/>
    <property type="project" value="TreeGrafter"/>
</dbReference>
<comment type="function">
    <text evidence="2">May be involved in the metabolism of insect hormones and in the breakdown of synthetic insecticides.</text>
</comment>